<organism evidence="1 2">
    <name type="scientific">Klebsiella oxytoca</name>
    <dbReference type="NCBI Taxonomy" id="571"/>
    <lineage>
        <taxon>Bacteria</taxon>
        <taxon>Pseudomonadati</taxon>
        <taxon>Pseudomonadota</taxon>
        <taxon>Gammaproteobacteria</taxon>
        <taxon>Enterobacterales</taxon>
        <taxon>Enterobacteriaceae</taxon>
        <taxon>Klebsiella/Raoultella group</taxon>
        <taxon>Klebsiella</taxon>
    </lineage>
</organism>
<accession>A0AAN5LAI6</accession>
<dbReference type="Proteomes" id="UP000856143">
    <property type="component" value="Unassembled WGS sequence"/>
</dbReference>
<protein>
    <submittedName>
        <fullName evidence="1">Uncharacterized protein</fullName>
    </submittedName>
</protein>
<evidence type="ECO:0000313" key="1">
    <source>
        <dbReference type="EMBL" id="HAT1683355.1"/>
    </source>
</evidence>
<dbReference type="AlphaFoldDB" id="A0AAN5LAI6"/>
<reference evidence="1" key="1">
    <citation type="journal article" date="2018" name="Genome Biol.">
        <title>SKESA: strategic k-mer extension for scrupulous assemblies.</title>
        <authorList>
            <person name="Souvorov A."/>
            <person name="Agarwala R."/>
            <person name="Lipman D.J."/>
        </authorList>
    </citation>
    <scope>NUCLEOTIDE SEQUENCE</scope>
    <source>
        <strain evidence="1">R404</strain>
    </source>
</reference>
<reference evidence="1" key="2">
    <citation type="submission" date="2020-11" db="EMBL/GenBank/DDBJ databases">
        <authorList>
            <consortium name="NCBI Pathogen Detection Project"/>
        </authorList>
    </citation>
    <scope>NUCLEOTIDE SEQUENCE</scope>
    <source>
        <strain evidence="1">R404</strain>
    </source>
</reference>
<sequence length="183" mass="20560">MIYTIETRSDLAEIQRKLSLLDATVLANELARLAVYCQPVTNIVLWLTSTPAENMARFKSRLENMASAKYSAFCQGKEENVVEDLQALLRELQAGATSDREEMEGLLQICQTDNICFEQGHYEGYELSVFYCENLSSAFAECAERLTDCQGLVQTLNALLRDDRYGVRDSMLTPALKILALKA</sequence>
<name>A0AAN5LAI6_KLEOX</name>
<gene>
    <name evidence="1" type="ORF">I8Y21_004093</name>
</gene>
<proteinExistence type="predicted"/>
<evidence type="ECO:0000313" key="2">
    <source>
        <dbReference type="Proteomes" id="UP000856143"/>
    </source>
</evidence>
<dbReference type="EMBL" id="DACSEO010000060">
    <property type="protein sequence ID" value="HAT1683355.1"/>
    <property type="molecule type" value="Genomic_DNA"/>
</dbReference>
<comment type="caution">
    <text evidence="1">The sequence shown here is derived from an EMBL/GenBank/DDBJ whole genome shotgun (WGS) entry which is preliminary data.</text>
</comment>